<evidence type="ECO:0000256" key="5">
    <source>
        <dbReference type="ARBA" id="ARBA00022989"/>
    </source>
</evidence>
<feature type="transmembrane region" description="Helical" evidence="9">
    <location>
        <begin position="74"/>
        <end position="97"/>
    </location>
</feature>
<dbReference type="GO" id="GO:0050826">
    <property type="term" value="P:response to freezing"/>
    <property type="evidence" value="ECO:0007669"/>
    <property type="project" value="TreeGrafter"/>
</dbReference>
<evidence type="ECO:0000256" key="1">
    <source>
        <dbReference type="ARBA" id="ARBA00002582"/>
    </source>
</evidence>
<evidence type="ECO:0000256" key="3">
    <source>
        <dbReference type="ARBA" id="ARBA00022677"/>
    </source>
</evidence>
<sequence>MADRPQTHQLQVHPQHQPQRRYEGGVKSLLPQKGPSAGKVIAVMTLLPVGGSLLGLAGITLVGTLIGLAVATPVFILFSPILVPAALTIGLALIGFLTSGALGTTALASLSWVVNYLRQATGTVPEQLDQAKRRMQDLAAYTGQKTKEVGEKIQQKAQEVGKEGGGREAGREGVREGART</sequence>
<proteinExistence type="inferred from homology"/>
<dbReference type="PANTHER" id="PTHR33203">
    <property type="entry name" value="OLEOSIN"/>
    <property type="match status" value="1"/>
</dbReference>
<evidence type="ECO:0000256" key="6">
    <source>
        <dbReference type="ARBA" id="ARBA00023136"/>
    </source>
</evidence>
<keyword evidence="5 9" id="KW-1133">Transmembrane helix</keyword>
<evidence type="ECO:0000313" key="11">
    <source>
        <dbReference type="Proteomes" id="UP001188597"/>
    </source>
</evidence>
<dbReference type="EMBL" id="JAVXUP010000282">
    <property type="protein sequence ID" value="KAK3032081.1"/>
    <property type="molecule type" value="Genomic_DNA"/>
</dbReference>
<dbReference type="GO" id="GO:0019915">
    <property type="term" value="P:lipid storage"/>
    <property type="evidence" value="ECO:0007669"/>
    <property type="project" value="TreeGrafter"/>
</dbReference>
<comment type="subcellular location">
    <subcellularLocation>
        <location evidence="7">Lipid droplet</location>
    </subcellularLocation>
    <subcellularLocation>
        <location evidence="7">Membrane</location>
        <topology evidence="7">Multi-pass membrane protein</topology>
    </subcellularLocation>
</comment>
<evidence type="ECO:0000313" key="10">
    <source>
        <dbReference type="EMBL" id="KAK3032081.1"/>
    </source>
</evidence>
<keyword evidence="11" id="KW-1185">Reference proteome</keyword>
<dbReference type="AlphaFoldDB" id="A0AA88WQA7"/>
<dbReference type="PROSITE" id="PS00811">
    <property type="entry name" value="OLEOSINS"/>
    <property type="match status" value="1"/>
</dbReference>
<dbReference type="Proteomes" id="UP001188597">
    <property type="component" value="Unassembled WGS sequence"/>
</dbReference>
<evidence type="ECO:0000256" key="2">
    <source>
        <dbReference type="ARBA" id="ARBA00010858"/>
    </source>
</evidence>
<evidence type="ECO:0000256" key="8">
    <source>
        <dbReference type="SAM" id="MobiDB-lite"/>
    </source>
</evidence>
<dbReference type="Pfam" id="PF01277">
    <property type="entry name" value="Oleosin"/>
    <property type="match status" value="1"/>
</dbReference>
<gene>
    <name evidence="10" type="ORF">RJ639_036295</name>
</gene>
<evidence type="ECO:0000256" key="4">
    <source>
        <dbReference type="ARBA" id="ARBA00022692"/>
    </source>
</evidence>
<dbReference type="PANTHER" id="PTHR33203:SF44">
    <property type="entry name" value="OLEOSIN 20.3 KDA"/>
    <property type="match status" value="1"/>
</dbReference>
<dbReference type="GO" id="GO:0010344">
    <property type="term" value="P:seed oilbody biogenesis"/>
    <property type="evidence" value="ECO:0007669"/>
    <property type="project" value="TreeGrafter"/>
</dbReference>
<feature type="region of interest" description="Disordered" evidence="8">
    <location>
        <begin position="154"/>
        <end position="180"/>
    </location>
</feature>
<comment type="function">
    <text evidence="1">May have a structural role to stabilize the lipid body during desiccation of the seed by preventing coalescence of the oil. Probably interacts with both lipid and phospholipid moieties of lipid bodies. May also provide recognition signals for specific lipase anchorage in lipolysis during seedling growth.</text>
</comment>
<keyword evidence="4 9" id="KW-0812">Transmembrane</keyword>
<name>A0AA88WQA7_9ASTE</name>
<feature type="transmembrane region" description="Helical" evidence="9">
    <location>
        <begin position="40"/>
        <end position="68"/>
    </location>
</feature>
<evidence type="ECO:0000256" key="9">
    <source>
        <dbReference type="SAM" id="Phobius"/>
    </source>
</evidence>
<keyword evidence="3 7" id="KW-0551">Lipid droplet</keyword>
<comment type="similarity">
    <text evidence="2 7">Belongs to the oleosin family.</text>
</comment>
<keyword evidence="6 9" id="KW-0472">Membrane</keyword>
<dbReference type="GO" id="GO:0016020">
    <property type="term" value="C:membrane"/>
    <property type="evidence" value="ECO:0007669"/>
    <property type="project" value="UniProtKB-SubCell"/>
</dbReference>
<dbReference type="InterPro" id="IPR000136">
    <property type="entry name" value="Oleosin"/>
</dbReference>
<reference evidence="10" key="1">
    <citation type="submission" date="2022-12" db="EMBL/GenBank/DDBJ databases">
        <title>Draft genome assemblies for two species of Escallonia (Escalloniales).</title>
        <authorList>
            <person name="Chanderbali A."/>
            <person name="Dervinis C."/>
            <person name="Anghel I."/>
            <person name="Soltis D."/>
            <person name="Soltis P."/>
            <person name="Zapata F."/>
        </authorList>
    </citation>
    <scope>NUCLEOTIDE SEQUENCE</scope>
    <source>
        <strain evidence="10">UCBG64.0493</strain>
        <tissue evidence="10">Leaf</tissue>
    </source>
</reference>
<evidence type="ECO:0000256" key="7">
    <source>
        <dbReference type="RuleBase" id="RU000540"/>
    </source>
</evidence>
<accession>A0AA88WQA7</accession>
<dbReference type="GO" id="GO:0012511">
    <property type="term" value="C:monolayer-surrounded lipid storage body"/>
    <property type="evidence" value="ECO:0007669"/>
    <property type="project" value="InterPro"/>
</dbReference>
<protein>
    <recommendedName>
        <fullName evidence="7">Oleosin</fullName>
    </recommendedName>
</protein>
<organism evidence="10 11">
    <name type="scientific">Escallonia herrerae</name>
    <dbReference type="NCBI Taxonomy" id="1293975"/>
    <lineage>
        <taxon>Eukaryota</taxon>
        <taxon>Viridiplantae</taxon>
        <taxon>Streptophyta</taxon>
        <taxon>Embryophyta</taxon>
        <taxon>Tracheophyta</taxon>
        <taxon>Spermatophyta</taxon>
        <taxon>Magnoliopsida</taxon>
        <taxon>eudicotyledons</taxon>
        <taxon>Gunneridae</taxon>
        <taxon>Pentapetalae</taxon>
        <taxon>asterids</taxon>
        <taxon>campanulids</taxon>
        <taxon>Escalloniales</taxon>
        <taxon>Escalloniaceae</taxon>
        <taxon>Escallonia</taxon>
    </lineage>
</organism>
<comment type="caution">
    <text evidence="10">The sequence shown here is derived from an EMBL/GenBank/DDBJ whole genome shotgun (WGS) entry which is preliminary data.</text>
</comment>